<dbReference type="InterPro" id="IPR003675">
    <property type="entry name" value="Rce1/LyrA-like_dom"/>
</dbReference>
<protein>
    <submittedName>
        <fullName evidence="3">CPBP family intramembrane glutamic endopeptidase</fullName>
        <ecNumber evidence="3">3.4.-.-</ecNumber>
    </submittedName>
</protein>
<dbReference type="Proteomes" id="UP001351900">
    <property type="component" value="Unassembled WGS sequence"/>
</dbReference>
<keyword evidence="1" id="KW-0812">Transmembrane</keyword>
<proteinExistence type="predicted"/>
<comment type="caution">
    <text evidence="3">The sequence shown here is derived from an EMBL/GenBank/DDBJ whole genome shotgun (WGS) entry which is preliminary data.</text>
</comment>
<evidence type="ECO:0000259" key="2">
    <source>
        <dbReference type="Pfam" id="PF02517"/>
    </source>
</evidence>
<dbReference type="EC" id="3.4.-.-" evidence="3"/>
<gene>
    <name evidence="3" type="ORF">V2V91_04595</name>
</gene>
<keyword evidence="1" id="KW-0472">Membrane</keyword>
<keyword evidence="3" id="KW-0378">Hydrolase</keyword>
<evidence type="ECO:0000256" key="1">
    <source>
        <dbReference type="SAM" id="Phobius"/>
    </source>
</evidence>
<reference evidence="3 4" key="1">
    <citation type="submission" date="2024-01" db="EMBL/GenBank/DDBJ databases">
        <title>the genome sequence of strain Microbacterium schleiferi NBRC 15075.</title>
        <authorList>
            <person name="Ding Y."/>
            <person name="Zhang G."/>
        </authorList>
    </citation>
    <scope>NUCLEOTIDE SEQUENCE [LARGE SCALE GENOMIC DNA]</scope>
    <source>
        <strain evidence="3 4">NBRC 15075</strain>
    </source>
</reference>
<feature type="transmembrane region" description="Helical" evidence="1">
    <location>
        <begin position="199"/>
        <end position="223"/>
    </location>
</feature>
<dbReference type="InterPro" id="IPR042150">
    <property type="entry name" value="MmRce1-like"/>
</dbReference>
<feature type="transmembrane region" description="Helical" evidence="1">
    <location>
        <begin position="243"/>
        <end position="266"/>
    </location>
</feature>
<organism evidence="3 4">
    <name type="scientific">Microbacterium schleiferi</name>
    <dbReference type="NCBI Taxonomy" id="69362"/>
    <lineage>
        <taxon>Bacteria</taxon>
        <taxon>Bacillati</taxon>
        <taxon>Actinomycetota</taxon>
        <taxon>Actinomycetes</taxon>
        <taxon>Micrococcales</taxon>
        <taxon>Microbacteriaceae</taxon>
        <taxon>Microbacterium</taxon>
    </lineage>
</organism>
<dbReference type="PANTHER" id="PTHR35797">
    <property type="entry name" value="PROTEASE-RELATED"/>
    <property type="match status" value="1"/>
</dbReference>
<accession>A0ABU7V403</accession>
<dbReference type="PANTHER" id="PTHR35797:SF1">
    <property type="entry name" value="PROTEASE"/>
    <property type="match status" value="1"/>
</dbReference>
<feature type="transmembrane region" description="Helical" evidence="1">
    <location>
        <begin position="90"/>
        <end position="116"/>
    </location>
</feature>
<keyword evidence="4" id="KW-1185">Reference proteome</keyword>
<feature type="transmembrane region" description="Helical" evidence="1">
    <location>
        <begin position="49"/>
        <end position="70"/>
    </location>
</feature>
<name>A0ABU7V403_9MICO</name>
<feature type="transmembrane region" description="Helical" evidence="1">
    <location>
        <begin position="128"/>
        <end position="147"/>
    </location>
</feature>
<dbReference type="Pfam" id="PF02517">
    <property type="entry name" value="Rce1-like"/>
    <property type="match status" value="1"/>
</dbReference>
<sequence>MPSALDEAVAGRRGSVVVYLAVAFGLTWLVWTPLAVAALSATELPPVPLVFFAGSFGPLAGAVAASAWSGGWRGVRAWANRTFSVRFRRVWWWALGMPVAYFLVGYLTAAIVTGGWPDMTQFGLTEKLPGWNVAAVAVVWILTFGLGEEAGWRGWLLPHLAERFSTFWAALIVAGVWIVWHAPAFIFNPTYREMGPGIIGWMLALVTGSYLLAWMGRGAGWSIVPVLIWHGGFDLLTASDQAAGTIAATISALVMVQGVIAAGILWRDRRRERVSWV</sequence>
<dbReference type="GO" id="GO:0016787">
    <property type="term" value="F:hydrolase activity"/>
    <property type="evidence" value="ECO:0007669"/>
    <property type="project" value="UniProtKB-KW"/>
</dbReference>
<evidence type="ECO:0000313" key="4">
    <source>
        <dbReference type="Proteomes" id="UP001351900"/>
    </source>
</evidence>
<keyword evidence="1" id="KW-1133">Transmembrane helix</keyword>
<dbReference type="EMBL" id="JAZHOV010000002">
    <property type="protein sequence ID" value="MEF2254417.1"/>
    <property type="molecule type" value="Genomic_DNA"/>
</dbReference>
<feature type="transmembrane region" description="Helical" evidence="1">
    <location>
        <begin position="167"/>
        <end position="187"/>
    </location>
</feature>
<dbReference type="RefSeq" id="WP_331790971.1">
    <property type="nucleotide sequence ID" value="NZ_BAAAUO010000005.1"/>
</dbReference>
<feature type="transmembrane region" description="Helical" evidence="1">
    <location>
        <begin position="16"/>
        <end position="37"/>
    </location>
</feature>
<evidence type="ECO:0000313" key="3">
    <source>
        <dbReference type="EMBL" id="MEF2254417.1"/>
    </source>
</evidence>
<feature type="domain" description="CAAX prenyl protease 2/Lysostaphin resistance protein A-like" evidence="2">
    <location>
        <begin position="132"/>
        <end position="235"/>
    </location>
</feature>